<dbReference type="AlphaFoldDB" id="E0NTD9"/>
<evidence type="ECO:0000259" key="1">
    <source>
        <dbReference type="Pfam" id="PF01575"/>
    </source>
</evidence>
<dbReference type="GO" id="GO:0019171">
    <property type="term" value="F:(3R)-hydroxyacyl-[acyl-carrier-protein] dehydratase activity"/>
    <property type="evidence" value="ECO:0007669"/>
    <property type="project" value="TreeGrafter"/>
</dbReference>
<dbReference type="STRING" id="862515.HMPREF0658_1441"/>
<evidence type="ECO:0000313" key="3">
    <source>
        <dbReference type="Proteomes" id="UP000004394"/>
    </source>
</evidence>
<gene>
    <name evidence="2" type="ORF">HMPREF0658_1441</name>
</gene>
<dbReference type="Gene3D" id="3.10.129.10">
    <property type="entry name" value="Hotdog Thioesterase"/>
    <property type="match status" value="1"/>
</dbReference>
<name>E0NTD9_9BACT</name>
<dbReference type="InterPro" id="IPR002539">
    <property type="entry name" value="MaoC-like_dom"/>
</dbReference>
<dbReference type="OrthoDB" id="9801625at2"/>
<dbReference type="RefSeq" id="WP_006949544.1">
    <property type="nucleotide sequence ID" value="NZ_BAJI01000002.1"/>
</dbReference>
<dbReference type="Pfam" id="PF01575">
    <property type="entry name" value="MaoC_dehydratas"/>
    <property type="match status" value="1"/>
</dbReference>
<feature type="domain" description="MaoC-like" evidence="1">
    <location>
        <begin position="16"/>
        <end position="113"/>
    </location>
</feature>
<dbReference type="eggNOG" id="COG2030">
    <property type="taxonomic scope" value="Bacteria"/>
</dbReference>
<protein>
    <submittedName>
        <fullName evidence="2">MaoC-like protein</fullName>
    </submittedName>
</protein>
<dbReference type="PANTHER" id="PTHR43437:SF3">
    <property type="entry name" value="HYDROXYACYL-THIOESTER DEHYDRATASE TYPE 2, MITOCHONDRIAL"/>
    <property type="match status" value="1"/>
</dbReference>
<keyword evidence="3" id="KW-1185">Reference proteome</keyword>
<reference evidence="2" key="1">
    <citation type="submission" date="2010-07" db="EMBL/GenBank/DDBJ databases">
        <authorList>
            <person name="Muzny D."/>
            <person name="Qin X."/>
            <person name="Deng J."/>
            <person name="Jiang H."/>
            <person name="Liu Y."/>
            <person name="Qu J."/>
            <person name="Song X.-Z."/>
            <person name="Zhang L."/>
            <person name="Thornton R."/>
            <person name="Coyle M."/>
            <person name="Francisco L."/>
            <person name="Jackson L."/>
            <person name="Javaid M."/>
            <person name="Korchina V."/>
            <person name="Kovar C."/>
            <person name="Mata R."/>
            <person name="Mathew T."/>
            <person name="Ngo R."/>
            <person name="Nguyen L."/>
            <person name="Nguyen N."/>
            <person name="Okwuonu G."/>
            <person name="Ongeri F."/>
            <person name="Pham C."/>
            <person name="Simmons D."/>
            <person name="Wilczek-Boney K."/>
            <person name="Hale W."/>
            <person name="Jakkamsetti A."/>
            <person name="Pham P."/>
            <person name="Ruth R."/>
            <person name="San Lucas F."/>
            <person name="Warren J."/>
            <person name="Zhang J."/>
            <person name="Zhao Z."/>
            <person name="Zhou C."/>
            <person name="Zhu D."/>
            <person name="Lee S."/>
            <person name="Bess C."/>
            <person name="Blankenburg K."/>
            <person name="Forbes L."/>
            <person name="Fu Q."/>
            <person name="Gubbala S."/>
            <person name="Hirani K."/>
            <person name="Jayaseelan J.C."/>
            <person name="Lara F."/>
            <person name="Munidasa M."/>
            <person name="Palculict T."/>
            <person name="Patil S."/>
            <person name="Pu L.-L."/>
            <person name="Saada N."/>
            <person name="Tang L."/>
            <person name="Weissenberger G."/>
            <person name="Zhu Y."/>
            <person name="Hemphill L."/>
            <person name="Shang Y."/>
            <person name="Youmans B."/>
            <person name="Ayvaz T."/>
            <person name="Ross M."/>
            <person name="Santibanez J."/>
            <person name="Aqrawi P."/>
            <person name="Gross S."/>
            <person name="Joshi V."/>
            <person name="Fowler G."/>
            <person name="Nazareth L."/>
            <person name="Reid J."/>
            <person name="Worley K."/>
            <person name="Petrosino J."/>
            <person name="Highlander S."/>
            <person name="Gibbs R."/>
        </authorList>
    </citation>
    <scope>NUCLEOTIDE SEQUENCE [LARGE SCALE GENOMIC DNA]</scope>
    <source>
        <strain evidence="2">DSM 16973</strain>
    </source>
</reference>
<dbReference type="PANTHER" id="PTHR43437">
    <property type="entry name" value="HYDROXYACYL-THIOESTER DEHYDRATASE TYPE 2, MITOCHONDRIAL-RELATED"/>
    <property type="match status" value="1"/>
</dbReference>
<dbReference type="InterPro" id="IPR029069">
    <property type="entry name" value="HotDog_dom_sf"/>
</dbReference>
<dbReference type="EMBL" id="AEEI01000049">
    <property type="protein sequence ID" value="EFM01606.1"/>
    <property type="molecule type" value="Genomic_DNA"/>
</dbReference>
<dbReference type="BioCyc" id="PMAR862515-HMP:GMOO-1464-MONOMER"/>
<proteinExistence type="predicted"/>
<evidence type="ECO:0000313" key="2">
    <source>
        <dbReference type="EMBL" id="EFM01606.1"/>
    </source>
</evidence>
<sequence>MDILQLAKHSQQIQHIYSITPEVYYSFQRCSNDYNPLHTDEDFAKRKNFSERVMYGNILNCFVSHFVGMLLPVRDVILIAQDIQYHRPVYLYDEICMEATVNNVSDTVNIIEYKLKFFKQVEEKKTIVAKGHVQVGLLKE</sequence>
<dbReference type="InterPro" id="IPR050965">
    <property type="entry name" value="UPF0336/Enoyl-CoA_hydratase"/>
</dbReference>
<dbReference type="SUPFAM" id="SSF54637">
    <property type="entry name" value="Thioesterase/thiol ester dehydrase-isomerase"/>
    <property type="match status" value="1"/>
</dbReference>
<accession>E0NTD9</accession>
<organism evidence="2 3">
    <name type="scientific">Hoylesella marshii DSM 16973 = JCM 13450</name>
    <dbReference type="NCBI Taxonomy" id="862515"/>
    <lineage>
        <taxon>Bacteria</taxon>
        <taxon>Pseudomonadati</taxon>
        <taxon>Bacteroidota</taxon>
        <taxon>Bacteroidia</taxon>
        <taxon>Bacteroidales</taxon>
        <taxon>Prevotellaceae</taxon>
        <taxon>Hoylesella</taxon>
    </lineage>
</organism>
<dbReference type="Proteomes" id="UP000004394">
    <property type="component" value="Unassembled WGS sequence"/>
</dbReference>
<comment type="caution">
    <text evidence="2">The sequence shown here is derived from an EMBL/GenBank/DDBJ whole genome shotgun (WGS) entry which is preliminary data.</text>
</comment>
<dbReference type="HOGENOM" id="CLU_094876_3_3_10"/>
<dbReference type="GO" id="GO:0006633">
    <property type="term" value="P:fatty acid biosynthetic process"/>
    <property type="evidence" value="ECO:0007669"/>
    <property type="project" value="TreeGrafter"/>
</dbReference>